<evidence type="ECO:0000256" key="9">
    <source>
        <dbReference type="ARBA" id="ARBA00022989"/>
    </source>
</evidence>
<dbReference type="InterPro" id="IPR001876">
    <property type="entry name" value="Znf_RanBP2"/>
</dbReference>
<dbReference type="PANTHER" id="PTHR43066:SF1">
    <property type="entry name" value="RHOMBOID PROTEIN 2"/>
    <property type="match status" value="1"/>
</dbReference>
<keyword evidence="8" id="KW-0862">Zinc</keyword>
<keyword evidence="9 12" id="KW-1133">Transmembrane helix</keyword>
<feature type="transmembrane region" description="Helical" evidence="12">
    <location>
        <begin position="140"/>
        <end position="163"/>
    </location>
</feature>
<dbReference type="Proteomes" id="UP001187471">
    <property type="component" value="Unassembled WGS sequence"/>
</dbReference>
<gene>
    <name evidence="14" type="ORF">RJ640_025869</name>
</gene>
<dbReference type="GO" id="GO:0016020">
    <property type="term" value="C:membrane"/>
    <property type="evidence" value="ECO:0007669"/>
    <property type="project" value="UniProtKB-SubCell"/>
</dbReference>
<evidence type="ECO:0000256" key="5">
    <source>
        <dbReference type="ARBA" id="ARBA00022723"/>
    </source>
</evidence>
<dbReference type="InterPro" id="IPR035952">
    <property type="entry name" value="Rhomboid-like_sf"/>
</dbReference>
<feature type="domain" description="RanBP2-type" evidence="13">
    <location>
        <begin position="295"/>
        <end position="324"/>
    </location>
</feature>
<evidence type="ECO:0000256" key="11">
    <source>
        <dbReference type="PROSITE-ProRule" id="PRU00322"/>
    </source>
</evidence>
<evidence type="ECO:0000259" key="13">
    <source>
        <dbReference type="PROSITE" id="PS50199"/>
    </source>
</evidence>
<keyword evidence="15" id="KW-1185">Reference proteome</keyword>
<evidence type="ECO:0000256" key="2">
    <source>
        <dbReference type="ARBA" id="ARBA00009045"/>
    </source>
</evidence>
<dbReference type="AlphaFoldDB" id="A0AA88UBZ4"/>
<keyword evidence="4 12" id="KW-0812">Transmembrane</keyword>
<evidence type="ECO:0000256" key="4">
    <source>
        <dbReference type="ARBA" id="ARBA00022692"/>
    </source>
</evidence>
<organism evidence="14 15">
    <name type="scientific">Escallonia rubra</name>
    <dbReference type="NCBI Taxonomy" id="112253"/>
    <lineage>
        <taxon>Eukaryota</taxon>
        <taxon>Viridiplantae</taxon>
        <taxon>Streptophyta</taxon>
        <taxon>Embryophyta</taxon>
        <taxon>Tracheophyta</taxon>
        <taxon>Spermatophyta</taxon>
        <taxon>Magnoliopsida</taxon>
        <taxon>eudicotyledons</taxon>
        <taxon>Gunneridae</taxon>
        <taxon>Pentapetalae</taxon>
        <taxon>asterids</taxon>
        <taxon>campanulids</taxon>
        <taxon>Escalloniales</taxon>
        <taxon>Escalloniaceae</taxon>
        <taxon>Escallonia</taxon>
    </lineage>
</organism>
<evidence type="ECO:0000256" key="12">
    <source>
        <dbReference type="SAM" id="Phobius"/>
    </source>
</evidence>
<dbReference type="EMBL" id="JAVXUO010002782">
    <property type="protein sequence ID" value="KAK2969692.1"/>
    <property type="molecule type" value="Genomic_DNA"/>
</dbReference>
<evidence type="ECO:0000313" key="15">
    <source>
        <dbReference type="Proteomes" id="UP001187471"/>
    </source>
</evidence>
<evidence type="ECO:0000256" key="10">
    <source>
        <dbReference type="ARBA" id="ARBA00023136"/>
    </source>
</evidence>
<dbReference type="GO" id="GO:0004252">
    <property type="term" value="F:serine-type endopeptidase activity"/>
    <property type="evidence" value="ECO:0007669"/>
    <property type="project" value="InterPro"/>
</dbReference>
<evidence type="ECO:0000256" key="6">
    <source>
        <dbReference type="ARBA" id="ARBA00022771"/>
    </source>
</evidence>
<protein>
    <recommendedName>
        <fullName evidence="13">RanBP2-type domain-containing protein</fullName>
    </recommendedName>
</protein>
<evidence type="ECO:0000256" key="8">
    <source>
        <dbReference type="ARBA" id="ARBA00022833"/>
    </source>
</evidence>
<feature type="transmembrane region" description="Helical" evidence="12">
    <location>
        <begin position="175"/>
        <end position="195"/>
    </location>
</feature>
<dbReference type="FunFam" id="1.20.1540.10:FF:000026">
    <property type="entry name" value="Rhomboid-like protein 14, mitochondrial"/>
    <property type="match status" value="1"/>
</dbReference>
<sequence length="352" mass="39332">MPLGISWLTQKRNQSIEEGHRHSVQSMMRGGRGRVSRGMLPLLAVHVASEYWRLDWKPPVTAGLLAANALIYLRPGFLHPILPTIGQVWFNPHLILKHRDFKRYFLSAFYHTGEPHLFYNMISLLWKGIQLETSLGSVKFASMVAALLGMSQGITLLLAKSLLLFGYERAYYHEYAVGFSGVLFAMKVVLNSLSLNDTHVLGMRVPAPYAAWAELILVQVMVPGVSFLGHLGGVLAGLLYIHFKGSYSGLGPLATLIRGISSVLCWPLRYARYLFRSQQRGNYGRGRVGVHEENTSGVWRCRACTFDNSGLINLCEICGTSRGDDGLSTLGLSGHDLSLEELRRRRVERFGR</sequence>
<evidence type="ECO:0000313" key="14">
    <source>
        <dbReference type="EMBL" id="KAK2969692.1"/>
    </source>
</evidence>
<dbReference type="PROSITE" id="PS50199">
    <property type="entry name" value="ZF_RANBP2_2"/>
    <property type="match status" value="1"/>
</dbReference>
<evidence type="ECO:0000256" key="7">
    <source>
        <dbReference type="ARBA" id="ARBA00022801"/>
    </source>
</evidence>
<dbReference type="PANTHER" id="PTHR43066">
    <property type="entry name" value="RHOMBOID-RELATED PROTEIN"/>
    <property type="match status" value="1"/>
</dbReference>
<comment type="caution">
    <text evidence="14">The sequence shown here is derived from an EMBL/GenBank/DDBJ whole genome shotgun (WGS) entry which is preliminary data.</text>
</comment>
<accession>A0AA88UBZ4</accession>
<keyword evidence="7" id="KW-0378">Hydrolase</keyword>
<dbReference type="SUPFAM" id="SSF144091">
    <property type="entry name" value="Rhomboid-like"/>
    <property type="match status" value="1"/>
</dbReference>
<keyword evidence="5" id="KW-0479">Metal-binding</keyword>
<keyword evidence="3" id="KW-0645">Protease</keyword>
<evidence type="ECO:0000256" key="3">
    <source>
        <dbReference type="ARBA" id="ARBA00022670"/>
    </source>
</evidence>
<proteinExistence type="inferred from homology"/>
<dbReference type="PROSITE" id="PS01358">
    <property type="entry name" value="ZF_RANBP2_1"/>
    <property type="match status" value="1"/>
</dbReference>
<reference evidence="14" key="1">
    <citation type="submission" date="2022-12" db="EMBL/GenBank/DDBJ databases">
        <title>Draft genome assemblies for two species of Escallonia (Escalloniales).</title>
        <authorList>
            <person name="Chanderbali A."/>
            <person name="Dervinis C."/>
            <person name="Anghel I."/>
            <person name="Soltis D."/>
            <person name="Soltis P."/>
            <person name="Zapata F."/>
        </authorList>
    </citation>
    <scope>NUCLEOTIDE SEQUENCE</scope>
    <source>
        <strain evidence="14">UCBG92.1500</strain>
        <tissue evidence="14">Leaf</tissue>
    </source>
</reference>
<feature type="transmembrane region" description="Helical" evidence="12">
    <location>
        <begin position="215"/>
        <end position="241"/>
    </location>
</feature>
<dbReference type="GO" id="GO:0008270">
    <property type="term" value="F:zinc ion binding"/>
    <property type="evidence" value="ECO:0007669"/>
    <property type="project" value="UniProtKB-KW"/>
</dbReference>
<dbReference type="GO" id="GO:0006508">
    <property type="term" value="P:proteolysis"/>
    <property type="evidence" value="ECO:0007669"/>
    <property type="project" value="UniProtKB-KW"/>
</dbReference>
<name>A0AA88UBZ4_9ASTE</name>
<dbReference type="Gene3D" id="1.20.1540.10">
    <property type="entry name" value="Rhomboid-like"/>
    <property type="match status" value="1"/>
</dbReference>
<evidence type="ECO:0000256" key="1">
    <source>
        <dbReference type="ARBA" id="ARBA00004141"/>
    </source>
</evidence>
<dbReference type="Pfam" id="PF01694">
    <property type="entry name" value="Rhomboid"/>
    <property type="match status" value="1"/>
</dbReference>
<dbReference type="SUPFAM" id="SSF90209">
    <property type="entry name" value="Ran binding protein zinc finger-like"/>
    <property type="match status" value="1"/>
</dbReference>
<dbReference type="InterPro" id="IPR022764">
    <property type="entry name" value="Peptidase_S54_rhomboid_dom"/>
</dbReference>
<comment type="subcellular location">
    <subcellularLocation>
        <location evidence="1">Membrane</location>
        <topology evidence="1">Multi-pass membrane protein</topology>
    </subcellularLocation>
</comment>
<keyword evidence="6 11" id="KW-0863">Zinc-finger</keyword>
<keyword evidence="10 12" id="KW-0472">Membrane</keyword>
<dbReference type="InterPro" id="IPR036443">
    <property type="entry name" value="Znf_RanBP2_sf"/>
</dbReference>
<dbReference type="Gene3D" id="2.30.30.380">
    <property type="entry name" value="Zn-finger domain of Sec23/24"/>
    <property type="match status" value="1"/>
</dbReference>
<comment type="similarity">
    <text evidence="2">Belongs to the peptidase S54 family.</text>
</comment>